<reference evidence="1" key="1">
    <citation type="journal article" date="2020" name="Stud. Mycol.">
        <title>101 Dothideomycetes genomes: a test case for predicting lifestyles and emergence of pathogens.</title>
        <authorList>
            <person name="Haridas S."/>
            <person name="Albert R."/>
            <person name="Binder M."/>
            <person name="Bloem J."/>
            <person name="Labutti K."/>
            <person name="Salamov A."/>
            <person name="Andreopoulos B."/>
            <person name="Baker S."/>
            <person name="Barry K."/>
            <person name="Bills G."/>
            <person name="Bluhm B."/>
            <person name="Cannon C."/>
            <person name="Castanera R."/>
            <person name="Culley D."/>
            <person name="Daum C."/>
            <person name="Ezra D."/>
            <person name="Gonzalez J."/>
            <person name="Henrissat B."/>
            <person name="Kuo A."/>
            <person name="Liang C."/>
            <person name="Lipzen A."/>
            <person name="Lutzoni F."/>
            <person name="Magnuson J."/>
            <person name="Mondo S."/>
            <person name="Nolan M."/>
            <person name="Ohm R."/>
            <person name="Pangilinan J."/>
            <person name="Park H.-J."/>
            <person name="Ramirez L."/>
            <person name="Alfaro M."/>
            <person name="Sun H."/>
            <person name="Tritt A."/>
            <person name="Yoshinaga Y."/>
            <person name="Zwiers L.-H."/>
            <person name="Turgeon B."/>
            <person name="Goodwin S."/>
            <person name="Spatafora J."/>
            <person name="Crous P."/>
            <person name="Grigoriev I."/>
        </authorList>
    </citation>
    <scope>NUCLEOTIDE SEQUENCE</scope>
    <source>
        <strain evidence="1">ATCC 200398</strain>
    </source>
</reference>
<name>A0ACB6R6N8_9PLEO</name>
<keyword evidence="2" id="KW-1185">Reference proteome</keyword>
<protein>
    <submittedName>
        <fullName evidence="1">Uncharacterized protein</fullName>
    </submittedName>
</protein>
<dbReference type="Proteomes" id="UP000799755">
    <property type="component" value="Unassembled WGS sequence"/>
</dbReference>
<proteinExistence type="predicted"/>
<sequence>MIRAEVDRTCVIFFSVVIQRHGHHPMISRIPGVHEPAGSVSMLIPSKSCASAKRILSKRAIPGLVLGAVSLTAQTFSGCVTSLHIVSQARHSNETLLKFRTSLEIELARLILWGQNSGLSRGALHESLVPIEPLLLDILTKIFSGIENTEKLKSTYGITFAEDSELGTSHTDSTLLPTAVKDTILAVPNLLEAIDRQKRITQNLKTKMHLHRKIKWAVWDENKASNFVDCIKRYVDGLNQLLTESQKQSLDAENTAMRIAILGANWSKPLQMLQTLEMATVGRYESLALPARLARLRLEMEMEAVAPLSVQPTALPAHPLAINFDSISTIDDGRSYAKLHEKQILIEWRTLRTSEACGEEGLRRTRQAAKLAGIFKELTGQPKNYLTLDCVGYIDQKDHIPARLGIAFTVPSLPQIPHDHSSSSLTLHDYLTERDFEYFQPDLGSRFRLAYELALGFLQFHQLGWMHKNIRSHNVIFLPETPTASIQSPRIVGFGYSRPAEGGISDRPVLNEEINIYCHPDYQNDSAVSFRLQYDLFAIGLLLFEIGKWRPLSNYFRRLKARDRCVKPSNFVARLLESEAEDLEFRLGKKFTSAILFCLQTTKSELGDMDLKIEYFKNVIDTLPKWNHIRSLKHLLSLA</sequence>
<gene>
    <name evidence="1" type="ORF">BDR25DRAFT_351996</name>
</gene>
<dbReference type="EMBL" id="MU003498">
    <property type="protein sequence ID" value="KAF2474445.1"/>
    <property type="molecule type" value="Genomic_DNA"/>
</dbReference>
<evidence type="ECO:0000313" key="1">
    <source>
        <dbReference type="EMBL" id="KAF2474445.1"/>
    </source>
</evidence>
<accession>A0ACB6R6N8</accession>
<organism evidence="1 2">
    <name type="scientific">Lindgomyces ingoldianus</name>
    <dbReference type="NCBI Taxonomy" id="673940"/>
    <lineage>
        <taxon>Eukaryota</taxon>
        <taxon>Fungi</taxon>
        <taxon>Dikarya</taxon>
        <taxon>Ascomycota</taxon>
        <taxon>Pezizomycotina</taxon>
        <taxon>Dothideomycetes</taxon>
        <taxon>Pleosporomycetidae</taxon>
        <taxon>Pleosporales</taxon>
        <taxon>Lindgomycetaceae</taxon>
        <taxon>Lindgomyces</taxon>
    </lineage>
</organism>
<comment type="caution">
    <text evidence="1">The sequence shown here is derived from an EMBL/GenBank/DDBJ whole genome shotgun (WGS) entry which is preliminary data.</text>
</comment>
<evidence type="ECO:0000313" key="2">
    <source>
        <dbReference type="Proteomes" id="UP000799755"/>
    </source>
</evidence>